<name>A0ABR3F2F4_9AGAR</name>
<dbReference type="Proteomes" id="UP001465976">
    <property type="component" value="Unassembled WGS sequence"/>
</dbReference>
<organism evidence="3 4">
    <name type="scientific">Marasmius crinis-equi</name>
    <dbReference type="NCBI Taxonomy" id="585013"/>
    <lineage>
        <taxon>Eukaryota</taxon>
        <taxon>Fungi</taxon>
        <taxon>Dikarya</taxon>
        <taxon>Basidiomycota</taxon>
        <taxon>Agaricomycotina</taxon>
        <taxon>Agaricomycetes</taxon>
        <taxon>Agaricomycetidae</taxon>
        <taxon>Agaricales</taxon>
        <taxon>Marasmiineae</taxon>
        <taxon>Marasmiaceae</taxon>
        <taxon>Marasmius</taxon>
    </lineage>
</organism>
<proteinExistence type="predicted"/>
<reference evidence="3 4" key="1">
    <citation type="submission" date="2024-02" db="EMBL/GenBank/DDBJ databases">
        <title>A draft genome for the cacao thread blight pathogen Marasmius crinis-equi.</title>
        <authorList>
            <person name="Cohen S.P."/>
            <person name="Baruah I.K."/>
            <person name="Amoako-Attah I."/>
            <person name="Bukari Y."/>
            <person name="Meinhardt L.W."/>
            <person name="Bailey B.A."/>
        </authorList>
    </citation>
    <scope>NUCLEOTIDE SEQUENCE [LARGE SCALE GENOMIC DNA]</scope>
    <source>
        <strain evidence="3 4">GH-76</strain>
    </source>
</reference>
<feature type="domain" description="DUF6593" evidence="2">
    <location>
        <begin position="13"/>
        <end position="162"/>
    </location>
</feature>
<evidence type="ECO:0000259" key="2">
    <source>
        <dbReference type="Pfam" id="PF20236"/>
    </source>
</evidence>
<protein>
    <recommendedName>
        <fullName evidence="2">DUF6593 domain-containing protein</fullName>
    </recommendedName>
</protein>
<evidence type="ECO:0000256" key="1">
    <source>
        <dbReference type="SAM" id="MobiDB-lite"/>
    </source>
</evidence>
<comment type="caution">
    <text evidence="3">The sequence shown here is derived from an EMBL/GenBank/DDBJ whole genome shotgun (WGS) entry which is preliminary data.</text>
</comment>
<sequence>MAGEITFDFSSRDIYNSVIKSSVGHSFRTSTDPSSAKTEITRKSSKERKLIATVLPQQEDDIDTQGVIVDGRQVVMNQLENILKFDFRACDAKTYTWKKRVSGHSALFTWNNGKGKRVATFIPESEPNIYLHTRTKASLVVLSEVEPILNEILATTIYVRKRYETWDIDKRARHAPSPTKDTGNSVSREETSEARYRSREMDGSDGHSSDSDSDGEPYIVDDSETAGLLENS</sequence>
<dbReference type="InterPro" id="IPR046528">
    <property type="entry name" value="DUF6593"/>
</dbReference>
<evidence type="ECO:0000313" key="3">
    <source>
        <dbReference type="EMBL" id="KAL0569200.1"/>
    </source>
</evidence>
<feature type="region of interest" description="Disordered" evidence="1">
    <location>
        <begin position="173"/>
        <end position="232"/>
    </location>
</feature>
<dbReference type="EMBL" id="JBAHYK010001171">
    <property type="protein sequence ID" value="KAL0569200.1"/>
    <property type="molecule type" value="Genomic_DNA"/>
</dbReference>
<feature type="compositionally biased region" description="Acidic residues" evidence="1">
    <location>
        <begin position="211"/>
        <end position="224"/>
    </location>
</feature>
<accession>A0ABR3F2F4</accession>
<dbReference type="Pfam" id="PF20236">
    <property type="entry name" value="DUF6593"/>
    <property type="match status" value="1"/>
</dbReference>
<gene>
    <name evidence="3" type="ORF">V5O48_012765</name>
</gene>
<evidence type="ECO:0000313" key="4">
    <source>
        <dbReference type="Proteomes" id="UP001465976"/>
    </source>
</evidence>
<feature type="compositionally biased region" description="Basic and acidic residues" evidence="1">
    <location>
        <begin position="187"/>
        <end position="210"/>
    </location>
</feature>
<keyword evidence="4" id="KW-1185">Reference proteome</keyword>